<dbReference type="RefSeq" id="WP_132310920.1">
    <property type="nucleotide sequence ID" value="NZ_SMAR01000012.1"/>
</dbReference>
<feature type="transmembrane region" description="Helical" evidence="1">
    <location>
        <begin position="12"/>
        <end position="42"/>
    </location>
</feature>
<sequence length="60" mass="6571">MRPISGQCINVGLMSLFFVLLPLELPISAAIMGAIVLADYAFSPERMFKSEQDGQQPAQE</sequence>
<reference evidence="2 3" key="1">
    <citation type="submission" date="2019-03" db="EMBL/GenBank/DDBJ databases">
        <title>Freshwater and sediment microbial communities from various areas in North America, analyzing microbe dynamics in response to fracking.</title>
        <authorList>
            <person name="Lamendella R."/>
        </authorList>
    </citation>
    <scope>NUCLEOTIDE SEQUENCE [LARGE SCALE GENOMIC DNA]</scope>
    <source>
        <strain evidence="2 3">175.2</strain>
    </source>
</reference>
<gene>
    <name evidence="2" type="ORF">EDC90_10124</name>
</gene>
<protein>
    <submittedName>
        <fullName evidence="2">Uncharacterized protein</fullName>
    </submittedName>
</protein>
<organism evidence="2 3">
    <name type="scientific">Martelella mediterranea</name>
    <dbReference type="NCBI Taxonomy" id="293089"/>
    <lineage>
        <taxon>Bacteria</taxon>
        <taxon>Pseudomonadati</taxon>
        <taxon>Pseudomonadota</taxon>
        <taxon>Alphaproteobacteria</taxon>
        <taxon>Hyphomicrobiales</taxon>
        <taxon>Aurantimonadaceae</taxon>
        <taxon>Martelella</taxon>
    </lineage>
</organism>
<evidence type="ECO:0000256" key="1">
    <source>
        <dbReference type="SAM" id="Phobius"/>
    </source>
</evidence>
<keyword evidence="1" id="KW-0812">Transmembrane</keyword>
<evidence type="ECO:0000313" key="3">
    <source>
        <dbReference type="Proteomes" id="UP000295097"/>
    </source>
</evidence>
<evidence type="ECO:0000313" key="2">
    <source>
        <dbReference type="EMBL" id="TCT39507.1"/>
    </source>
</evidence>
<name>A0A4R3NTS8_9HYPH</name>
<keyword evidence="1" id="KW-1133">Transmembrane helix</keyword>
<proteinExistence type="predicted"/>
<dbReference type="AlphaFoldDB" id="A0A4R3NTS8"/>
<dbReference type="Proteomes" id="UP000295097">
    <property type="component" value="Unassembled WGS sequence"/>
</dbReference>
<comment type="caution">
    <text evidence="2">The sequence shown here is derived from an EMBL/GenBank/DDBJ whole genome shotgun (WGS) entry which is preliminary data.</text>
</comment>
<accession>A0A4R3NTS8</accession>
<keyword evidence="1" id="KW-0472">Membrane</keyword>
<dbReference type="EMBL" id="SMAR01000012">
    <property type="protein sequence ID" value="TCT39507.1"/>
    <property type="molecule type" value="Genomic_DNA"/>
</dbReference>
<keyword evidence="3" id="KW-1185">Reference proteome</keyword>